<accession>A0A9D1J3B2</accession>
<comment type="similarity">
    <text evidence="2">Belongs to the transpeptidase family.</text>
</comment>
<dbReference type="Gene3D" id="3.30.10.20">
    <property type="match status" value="1"/>
</dbReference>
<organism evidence="5 6">
    <name type="scientific">Candidatus Onthousia excrementipullorum</name>
    <dbReference type="NCBI Taxonomy" id="2840884"/>
    <lineage>
        <taxon>Bacteria</taxon>
        <taxon>Bacillati</taxon>
        <taxon>Bacillota</taxon>
        <taxon>Bacilli</taxon>
        <taxon>Candidatus Onthousia</taxon>
    </lineage>
</organism>
<dbReference type="InterPro" id="IPR005311">
    <property type="entry name" value="PBP_dimer"/>
</dbReference>
<dbReference type="EMBL" id="DVHC01000038">
    <property type="protein sequence ID" value="HIR59125.1"/>
    <property type="molecule type" value="Genomic_DNA"/>
</dbReference>
<comment type="subcellular location">
    <subcellularLocation>
        <location evidence="1">Membrane</location>
    </subcellularLocation>
</comment>
<dbReference type="GO" id="GO:0005886">
    <property type="term" value="C:plasma membrane"/>
    <property type="evidence" value="ECO:0007669"/>
    <property type="project" value="TreeGrafter"/>
</dbReference>
<dbReference type="PANTHER" id="PTHR30627">
    <property type="entry name" value="PEPTIDOGLYCAN D,D-TRANSPEPTIDASE"/>
    <property type="match status" value="1"/>
</dbReference>
<reference evidence="5" key="1">
    <citation type="submission" date="2020-10" db="EMBL/GenBank/DDBJ databases">
        <authorList>
            <person name="Gilroy R."/>
        </authorList>
    </citation>
    <scope>NUCLEOTIDE SEQUENCE</scope>
    <source>
        <strain evidence="5">CHK184-20233</strain>
    </source>
</reference>
<gene>
    <name evidence="5" type="ORF">IAB38_03660</name>
</gene>
<dbReference type="InterPro" id="IPR012338">
    <property type="entry name" value="Beta-lactam/transpept-like"/>
</dbReference>
<dbReference type="Pfam" id="PF00905">
    <property type="entry name" value="Transpeptidase"/>
    <property type="match status" value="1"/>
</dbReference>
<protein>
    <submittedName>
        <fullName evidence="5">Penicillin-binding protein</fullName>
    </submittedName>
</protein>
<evidence type="ECO:0000259" key="4">
    <source>
        <dbReference type="PROSITE" id="PS51178"/>
    </source>
</evidence>
<dbReference type="SMART" id="SM00740">
    <property type="entry name" value="PASTA"/>
    <property type="match status" value="2"/>
</dbReference>
<dbReference type="Gene3D" id="3.40.710.10">
    <property type="entry name" value="DD-peptidase/beta-lactamase superfamily"/>
    <property type="match status" value="1"/>
</dbReference>
<comment type="caution">
    <text evidence="5">The sequence shown here is derived from an EMBL/GenBank/DDBJ whole genome shotgun (WGS) entry which is preliminary data.</text>
</comment>
<feature type="domain" description="PASTA" evidence="4">
    <location>
        <begin position="658"/>
        <end position="717"/>
    </location>
</feature>
<dbReference type="Pfam" id="PF03717">
    <property type="entry name" value="PBP_dimer"/>
    <property type="match status" value="1"/>
</dbReference>
<dbReference type="InterPro" id="IPR036138">
    <property type="entry name" value="PBP_dimer_sf"/>
</dbReference>
<evidence type="ECO:0000313" key="5">
    <source>
        <dbReference type="EMBL" id="HIR59125.1"/>
    </source>
</evidence>
<dbReference type="GO" id="GO:0008658">
    <property type="term" value="F:penicillin binding"/>
    <property type="evidence" value="ECO:0007669"/>
    <property type="project" value="InterPro"/>
</dbReference>
<dbReference type="Pfam" id="PF03793">
    <property type="entry name" value="PASTA"/>
    <property type="match status" value="2"/>
</dbReference>
<evidence type="ECO:0000256" key="1">
    <source>
        <dbReference type="ARBA" id="ARBA00004370"/>
    </source>
</evidence>
<dbReference type="SUPFAM" id="SSF56519">
    <property type="entry name" value="Penicillin binding protein dimerisation domain"/>
    <property type="match status" value="1"/>
</dbReference>
<evidence type="ECO:0000256" key="2">
    <source>
        <dbReference type="ARBA" id="ARBA00007171"/>
    </source>
</evidence>
<sequence length="719" mass="79092">MKRKKRRKNNIRYSKLLIIASLFLFALMIARVTQLALSKEIDDTNLQALARKRTTKTDIIKAERGNIYSSDGEALAQNVSSYKLIAYLSPSRTTDEDNPQHVVDKEMTAEKLAGVLGCSKEEILKYLNKEGVYQTEFGTIGKGLTEITKSKIEELNLPGIDFIESFKRYYPKGDFASYVLGYAKEEVTTDDDGNEETNMTGEMGIEKYYDSTLKGEDGYTTYQKDLRGYKIAGTNEISKEASDGKDIYLTLNSSIQFFVEQALSDAEANYKYEWFTIMIADAKTGAILASSTSPSFDPNKRDITNYLDMNISSPYEPGSTMKIFTYMAAMEQGVYNGNETYHSGVYTTSDGTEIGDWNRAGWGDITFDRGFALSSNVGVINLIDRHLSADILRSYFKKLGFSKKTGIELPNEATGEVDFKYETEIFNAGFGQGITTTPVQNIQALTSLTNGGVMLKPYLVEKIVDPDTGEVVYEGKRTEVDTVASETTVNKIRQLMWDTVNVPGMTGAGYRLDGYNLIGKTGTAQIADENGGGYLTGASDIISSFAGIYPNDDPKVIIYASVKRPEGGNQKVIWTAIKDIVVNISKYYGTDPETTSEEKLSEYSLTSYKNKDATSSKTDLENMGMSVTVIGNGNKVVKQYPSKGDKVTSGTKVFLVTNDSNLTVPDVNGLSSKQAEDLLKLLGISVKLEGNGYVTGQSIGAGTPITDNMEITLNLSPKF</sequence>
<evidence type="ECO:0000313" key="6">
    <source>
        <dbReference type="Proteomes" id="UP000824232"/>
    </source>
</evidence>
<dbReference type="InterPro" id="IPR001460">
    <property type="entry name" value="PCN-bd_Tpept"/>
</dbReference>
<reference evidence="5" key="2">
    <citation type="journal article" date="2021" name="PeerJ">
        <title>Extensive microbial diversity within the chicken gut microbiome revealed by metagenomics and culture.</title>
        <authorList>
            <person name="Gilroy R."/>
            <person name="Ravi A."/>
            <person name="Getino M."/>
            <person name="Pursley I."/>
            <person name="Horton D.L."/>
            <person name="Alikhan N.F."/>
            <person name="Baker D."/>
            <person name="Gharbi K."/>
            <person name="Hall N."/>
            <person name="Watson M."/>
            <person name="Adriaenssens E.M."/>
            <person name="Foster-Nyarko E."/>
            <person name="Jarju S."/>
            <person name="Secka A."/>
            <person name="Antonio M."/>
            <person name="Oren A."/>
            <person name="Chaudhuri R.R."/>
            <person name="La Ragione R."/>
            <person name="Hildebrand F."/>
            <person name="Pallen M.J."/>
        </authorList>
    </citation>
    <scope>NUCLEOTIDE SEQUENCE</scope>
    <source>
        <strain evidence="5">CHK184-20233</strain>
    </source>
</reference>
<name>A0A9D1J3B2_9FIRM</name>
<dbReference type="SUPFAM" id="SSF54184">
    <property type="entry name" value="Penicillin-binding protein 2x (pbp-2x), c-terminal domain"/>
    <property type="match status" value="2"/>
</dbReference>
<dbReference type="InterPro" id="IPR005543">
    <property type="entry name" value="PASTA_dom"/>
</dbReference>
<dbReference type="CDD" id="cd06576">
    <property type="entry name" value="PASTA_Pbp2x-like_1"/>
    <property type="match status" value="1"/>
</dbReference>
<dbReference type="InterPro" id="IPR050515">
    <property type="entry name" value="Beta-lactam/transpept"/>
</dbReference>
<evidence type="ECO:0000256" key="3">
    <source>
        <dbReference type="ARBA" id="ARBA00023136"/>
    </source>
</evidence>
<keyword evidence="3" id="KW-0472">Membrane</keyword>
<dbReference type="SUPFAM" id="SSF56601">
    <property type="entry name" value="beta-lactamase/transpeptidase-like"/>
    <property type="match status" value="1"/>
</dbReference>
<dbReference type="Gene3D" id="2.20.70.70">
    <property type="match status" value="1"/>
</dbReference>
<proteinExistence type="inferred from homology"/>
<dbReference type="Gene3D" id="3.30.70.2110">
    <property type="match status" value="1"/>
</dbReference>
<dbReference type="PANTHER" id="PTHR30627:SF26">
    <property type="entry name" value="PENICILLIN-BINDING PROTEIN 2B"/>
    <property type="match status" value="1"/>
</dbReference>
<dbReference type="PROSITE" id="PS51178">
    <property type="entry name" value="PASTA"/>
    <property type="match status" value="1"/>
</dbReference>
<dbReference type="AlphaFoldDB" id="A0A9D1J3B2"/>
<dbReference type="CDD" id="cd06575">
    <property type="entry name" value="PASTA_Pbp2x-like_2"/>
    <property type="match status" value="1"/>
</dbReference>
<dbReference type="Gene3D" id="3.90.1310.10">
    <property type="entry name" value="Penicillin-binding protein 2a (Domain 2)"/>
    <property type="match status" value="1"/>
</dbReference>
<dbReference type="GO" id="GO:0071555">
    <property type="term" value="P:cell wall organization"/>
    <property type="evidence" value="ECO:0007669"/>
    <property type="project" value="TreeGrafter"/>
</dbReference>
<dbReference type="Proteomes" id="UP000824232">
    <property type="component" value="Unassembled WGS sequence"/>
</dbReference>